<keyword evidence="4 7" id="KW-0812">Transmembrane</keyword>
<organism evidence="8 9">
    <name type="scientific">Litorilinea aerophila</name>
    <dbReference type="NCBI Taxonomy" id="1204385"/>
    <lineage>
        <taxon>Bacteria</taxon>
        <taxon>Bacillati</taxon>
        <taxon>Chloroflexota</taxon>
        <taxon>Caldilineae</taxon>
        <taxon>Caldilineales</taxon>
        <taxon>Caldilineaceae</taxon>
        <taxon>Litorilinea</taxon>
    </lineage>
</organism>
<dbReference type="NCBIfam" id="TIGR00937">
    <property type="entry name" value="2A51"/>
    <property type="match status" value="1"/>
</dbReference>
<comment type="caution">
    <text evidence="8">The sequence shown here is derived from an EMBL/GenBank/DDBJ whole genome shotgun (WGS) entry which is preliminary data.</text>
</comment>
<dbReference type="EMBL" id="VIGC01000023">
    <property type="protein sequence ID" value="TQE94473.1"/>
    <property type="molecule type" value="Genomic_DNA"/>
</dbReference>
<feature type="transmembrane region" description="Helical" evidence="7">
    <location>
        <begin position="258"/>
        <end position="279"/>
    </location>
</feature>
<dbReference type="Pfam" id="PF02417">
    <property type="entry name" value="Chromate_transp"/>
    <property type="match status" value="2"/>
</dbReference>
<comment type="similarity">
    <text evidence="2">Belongs to the chromate ion transporter (CHR) (TC 2.A.51) family.</text>
</comment>
<evidence type="ECO:0000256" key="6">
    <source>
        <dbReference type="ARBA" id="ARBA00023136"/>
    </source>
</evidence>
<dbReference type="OrthoDB" id="9788907at2"/>
<proteinExistence type="inferred from homology"/>
<evidence type="ECO:0000256" key="1">
    <source>
        <dbReference type="ARBA" id="ARBA00004651"/>
    </source>
</evidence>
<keyword evidence="3" id="KW-1003">Cell membrane</keyword>
<comment type="subcellular location">
    <subcellularLocation>
        <location evidence="1">Cell membrane</location>
        <topology evidence="1">Multi-pass membrane protein</topology>
    </subcellularLocation>
</comment>
<feature type="transmembrane region" description="Helical" evidence="7">
    <location>
        <begin position="367"/>
        <end position="383"/>
    </location>
</feature>
<feature type="transmembrane region" description="Helical" evidence="7">
    <location>
        <begin position="139"/>
        <end position="156"/>
    </location>
</feature>
<reference evidence="8 9" key="1">
    <citation type="submission" date="2019-06" db="EMBL/GenBank/DDBJ databases">
        <title>Genome sequence of Litorilinea aerophila BAA-2444.</title>
        <authorList>
            <person name="Maclea K.S."/>
            <person name="Maurais E.G."/>
            <person name="Iannazzi L.C."/>
        </authorList>
    </citation>
    <scope>NUCLEOTIDE SEQUENCE [LARGE SCALE GENOMIC DNA]</scope>
    <source>
        <strain evidence="8 9">ATCC BAA-2444</strain>
    </source>
</reference>
<evidence type="ECO:0000256" key="7">
    <source>
        <dbReference type="SAM" id="Phobius"/>
    </source>
</evidence>
<keyword evidence="9" id="KW-1185">Reference proteome</keyword>
<accession>A0A540VEC0</accession>
<dbReference type="InParanoid" id="A0A540VEC0"/>
<dbReference type="AlphaFoldDB" id="A0A540VEC0"/>
<evidence type="ECO:0000313" key="8">
    <source>
        <dbReference type="EMBL" id="TQE94473.1"/>
    </source>
</evidence>
<dbReference type="GO" id="GO:0005886">
    <property type="term" value="C:plasma membrane"/>
    <property type="evidence" value="ECO:0007669"/>
    <property type="project" value="UniProtKB-SubCell"/>
</dbReference>
<name>A0A540VEC0_9CHLR</name>
<keyword evidence="6 7" id="KW-0472">Membrane</keyword>
<dbReference type="PANTHER" id="PTHR33567:SF3">
    <property type="entry name" value="CHROMATE ION TRANSPORTER (EUROFUNG)"/>
    <property type="match status" value="1"/>
</dbReference>
<dbReference type="InterPro" id="IPR014047">
    <property type="entry name" value="Chr_Tranpt_l_chain"/>
</dbReference>
<evidence type="ECO:0000313" key="9">
    <source>
        <dbReference type="Proteomes" id="UP000317371"/>
    </source>
</evidence>
<dbReference type="PIRSF" id="PIRSF004810">
    <property type="entry name" value="ChrA"/>
    <property type="match status" value="1"/>
</dbReference>
<protein>
    <submittedName>
        <fullName evidence="8">Chromate efflux transporter</fullName>
    </submittedName>
</protein>
<evidence type="ECO:0000256" key="3">
    <source>
        <dbReference type="ARBA" id="ARBA00022475"/>
    </source>
</evidence>
<feature type="transmembrane region" description="Helical" evidence="7">
    <location>
        <begin position="217"/>
        <end position="238"/>
    </location>
</feature>
<evidence type="ECO:0000256" key="5">
    <source>
        <dbReference type="ARBA" id="ARBA00022989"/>
    </source>
</evidence>
<feature type="transmembrane region" description="Helical" evidence="7">
    <location>
        <begin position="114"/>
        <end position="132"/>
    </location>
</feature>
<dbReference type="InterPro" id="IPR003370">
    <property type="entry name" value="Chromate_transpt"/>
</dbReference>
<feature type="transmembrane region" description="Helical" evidence="7">
    <location>
        <begin position="315"/>
        <end position="336"/>
    </location>
</feature>
<sequence>METTSQRLGELARLFTRLGFTAFGGPAAHIAMMHDEVVVRRRWLDEQHFLDMIGAVNLVPGPNSTEMAIHVGYSRAGWRGLLVAGTCFILPAALIVGVLAWAYTRYGQTPQGLALMYGIKPVIIAIVLQALIRLGQTAIKGPLLAVAGALALGLYLAGVNELAVLFGLGLAVAGIQMARWQMSAGRGVSPALLPLGLPAALAQAASGAPGVRLDQLFLVFLKVGALLYGSGYVLLAFLRNDLVLRLGWLTDQQLLDAVAIGQFTPGPVFTTATFVGYVLAGVPGAVVATVGIFLPAFCFVALLNQIVPAMRRSPWTAALLDGINVAALGLMAGVTWQLAQAAVVDWLTGLLAVAAALVLFRFKLNSAWLVLAGGIIGLAAGSLG</sequence>
<gene>
    <name evidence="8" type="primary">chrA</name>
    <name evidence="8" type="ORF">FKZ61_16320</name>
</gene>
<keyword evidence="5 7" id="KW-1133">Transmembrane helix</keyword>
<dbReference type="Proteomes" id="UP000317371">
    <property type="component" value="Unassembled WGS sequence"/>
</dbReference>
<evidence type="ECO:0000256" key="4">
    <source>
        <dbReference type="ARBA" id="ARBA00022692"/>
    </source>
</evidence>
<feature type="transmembrane region" description="Helical" evidence="7">
    <location>
        <begin position="81"/>
        <end position="102"/>
    </location>
</feature>
<evidence type="ECO:0000256" key="2">
    <source>
        <dbReference type="ARBA" id="ARBA00005262"/>
    </source>
</evidence>
<feature type="transmembrane region" description="Helical" evidence="7">
    <location>
        <begin position="285"/>
        <end position="303"/>
    </location>
</feature>
<feature type="transmembrane region" description="Helical" evidence="7">
    <location>
        <begin position="342"/>
        <end position="360"/>
    </location>
</feature>
<dbReference type="PANTHER" id="PTHR33567">
    <property type="entry name" value="CHROMATE ION TRANSPORTER (EUROFUNG)"/>
    <property type="match status" value="1"/>
</dbReference>
<dbReference type="GO" id="GO:0015109">
    <property type="term" value="F:chromate transmembrane transporter activity"/>
    <property type="evidence" value="ECO:0007669"/>
    <property type="project" value="InterPro"/>
</dbReference>
<dbReference type="RefSeq" id="WP_141611220.1">
    <property type="nucleotide sequence ID" value="NZ_VIGC02000023.1"/>
</dbReference>